<dbReference type="Proteomes" id="UP001228643">
    <property type="component" value="Unassembled WGS sequence"/>
</dbReference>
<gene>
    <name evidence="1" type="ORF">QLS97_04825</name>
</gene>
<protein>
    <recommendedName>
        <fullName evidence="3">Carboxypeptidase regulatory-like domain-containing protein</fullName>
    </recommendedName>
</protein>
<reference evidence="1 2" key="1">
    <citation type="submission" date="2023-04" db="EMBL/GenBank/DDBJ databases">
        <title>Two novel species of Flavobacterium.</title>
        <authorList>
            <person name="Liu Q."/>
            <person name="Xin Y.-H."/>
        </authorList>
    </citation>
    <scope>NUCLEOTIDE SEQUENCE [LARGE SCALE GENOMIC DNA]</scope>
    <source>
        <strain evidence="1 2">LB2P87</strain>
    </source>
</reference>
<accession>A0AAW6THM4</accession>
<organism evidence="1 2">
    <name type="scientific">Flavobacterium yafengii</name>
    <dbReference type="NCBI Taxonomy" id="3041253"/>
    <lineage>
        <taxon>Bacteria</taxon>
        <taxon>Pseudomonadati</taxon>
        <taxon>Bacteroidota</taxon>
        <taxon>Flavobacteriia</taxon>
        <taxon>Flavobacteriales</taxon>
        <taxon>Flavobacteriaceae</taxon>
        <taxon>Flavobacterium</taxon>
    </lineage>
</organism>
<dbReference type="AlphaFoldDB" id="A0AAW6THM4"/>
<evidence type="ECO:0000313" key="1">
    <source>
        <dbReference type="EMBL" id="MDI5948964.1"/>
    </source>
</evidence>
<keyword evidence="2" id="KW-1185">Reference proteome</keyword>
<comment type="caution">
    <text evidence="1">The sequence shown here is derived from an EMBL/GenBank/DDBJ whole genome shotgun (WGS) entry which is preliminary data.</text>
</comment>
<proteinExistence type="predicted"/>
<name>A0AAW6THM4_9FLAO</name>
<evidence type="ECO:0000313" key="2">
    <source>
        <dbReference type="Proteomes" id="UP001228643"/>
    </source>
</evidence>
<evidence type="ECO:0008006" key="3">
    <source>
        <dbReference type="Google" id="ProtNLM"/>
    </source>
</evidence>
<dbReference type="RefSeq" id="WP_282714594.1">
    <property type="nucleotide sequence ID" value="NZ_JASCRY010000001.1"/>
</dbReference>
<dbReference type="EMBL" id="JASCRY010000001">
    <property type="protein sequence ID" value="MDI5948964.1"/>
    <property type="molecule type" value="Genomic_DNA"/>
</dbReference>
<sequence>MCQISFGQTSTGKLLHGKIRVDSAYISGINILNLVNEKTAATNSDGEFFILAKANY</sequence>